<reference evidence="12 13" key="1">
    <citation type="submission" date="2015-12" db="EMBL/GenBank/DDBJ databases">
        <title>Draft genome sequnece of Fervidicola ferrireducens strain Y170.</title>
        <authorList>
            <person name="Patel B.K."/>
        </authorList>
    </citation>
    <scope>NUCLEOTIDE SEQUENCE [LARGE SCALE GENOMIC DNA]</scope>
    <source>
        <strain evidence="12 13">Y170</strain>
    </source>
</reference>
<feature type="transmembrane region" description="Helical" evidence="9">
    <location>
        <begin position="83"/>
        <end position="101"/>
    </location>
</feature>
<evidence type="ECO:0000256" key="7">
    <source>
        <dbReference type="ARBA" id="ARBA00022989"/>
    </source>
</evidence>
<organism evidence="12 13">
    <name type="scientific">Fervidicola ferrireducens</name>
    <dbReference type="NCBI Taxonomy" id="520764"/>
    <lineage>
        <taxon>Bacteria</taxon>
        <taxon>Bacillati</taxon>
        <taxon>Bacillota</taxon>
        <taxon>Clostridia</taxon>
        <taxon>Thermosediminibacterales</taxon>
        <taxon>Thermosediminibacteraceae</taxon>
        <taxon>Fervidicola</taxon>
    </lineage>
</organism>
<dbReference type="NCBIfam" id="TIGR00077">
    <property type="entry name" value="lspA"/>
    <property type="match status" value="1"/>
</dbReference>
<keyword evidence="4 9" id="KW-0812">Transmembrane</keyword>
<keyword evidence="7 9" id="KW-1133">Transmembrane helix</keyword>
<feature type="active site" evidence="9">
    <location>
        <position position="111"/>
    </location>
</feature>
<dbReference type="GO" id="GO:0004190">
    <property type="term" value="F:aspartic-type endopeptidase activity"/>
    <property type="evidence" value="ECO:0007669"/>
    <property type="project" value="UniProtKB-UniRule"/>
</dbReference>
<keyword evidence="12" id="KW-0449">Lipoprotein</keyword>
<feature type="transmembrane region" description="Helical" evidence="9">
    <location>
        <begin position="57"/>
        <end position="76"/>
    </location>
</feature>
<keyword evidence="13" id="KW-1185">Reference proteome</keyword>
<dbReference type="STRING" id="520764.AN618_18230"/>
<evidence type="ECO:0000256" key="6">
    <source>
        <dbReference type="ARBA" id="ARBA00022801"/>
    </source>
</evidence>
<dbReference type="Proteomes" id="UP000070427">
    <property type="component" value="Unassembled WGS sequence"/>
</dbReference>
<name>A0A140L4S0_9FIRM</name>
<evidence type="ECO:0000256" key="8">
    <source>
        <dbReference type="ARBA" id="ARBA00023136"/>
    </source>
</evidence>
<dbReference type="Pfam" id="PF01252">
    <property type="entry name" value="Peptidase_A8"/>
    <property type="match status" value="1"/>
</dbReference>
<dbReference type="GO" id="GO:0006508">
    <property type="term" value="P:proteolysis"/>
    <property type="evidence" value="ECO:0007669"/>
    <property type="project" value="UniProtKB-KW"/>
</dbReference>
<evidence type="ECO:0000256" key="2">
    <source>
        <dbReference type="ARBA" id="ARBA00022475"/>
    </source>
</evidence>
<dbReference type="EMBL" id="LOED01000025">
    <property type="protein sequence ID" value="KXG75545.1"/>
    <property type="molecule type" value="Genomic_DNA"/>
</dbReference>
<dbReference type="InterPro" id="IPR001872">
    <property type="entry name" value="Peptidase_A8"/>
</dbReference>
<keyword evidence="3 9" id="KW-0645">Protease</keyword>
<evidence type="ECO:0000256" key="4">
    <source>
        <dbReference type="ARBA" id="ARBA00022692"/>
    </source>
</evidence>
<proteinExistence type="inferred from homology"/>
<keyword evidence="2 9" id="KW-1003">Cell membrane</keyword>
<evidence type="ECO:0000313" key="13">
    <source>
        <dbReference type="Proteomes" id="UP000070427"/>
    </source>
</evidence>
<dbReference type="EC" id="3.4.23.36" evidence="9"/>
<evidence type="ECO:0000313" key="12">
    <source>
        <dbReference type="EMBL" id="KXG75545.1"/>
    </source>
</evidence>
<comment type="caution">
    <text evidence="12">The sequence shown here is derived from an EMBL/GenBank/DDBJ whole genome shotgun (WGS) entry which is preliminary data.</text>
</comment>
<dbReference type="PROSITE" id="PS00855">
    <property type="entry name" value="SPASE_II"/>
    <property type="match status" value="1"/>
</dbReference>
<comment type="similarity">
    <text evidence="1 9 11">Belongs to the peptidase A8 family.</text>
</comment>
<dbReference type="UniPathway" id="UPA00665"/>
<dbReference type="PATRIC" id="fig|520764.3.peg.1961"/>
<evidence type="ECO:0000256" key="11">
    <source>
        <dbReference type="RuleBase" id="RU004181"/>
    </source>
</evidence>
<dbReference type="OrthoDB" id="9810259at2"/>
<keyword evidence="8 9" id="KW-0472">Membrane</keyword>
<comment type="caution">
    <text evidence="9">Lacks conserved residue(s) required for the propagation of feature annotation.</text>
</comment>
<dbReference type="PRINTS" id="PR00781">
    <property type="entry name" value="LIPOSIGPTASE"/>
</dbReference>
<comment type="subcellular location">
    <subcellularLocation>
        <location evidence="9">Cell membrane</location>
        <topology evidence="9">Multi-pass membrane protein</topology>
    </subcellularLocation>
</comment>
<comment type="function">
    <text evidence="9 10">This protein specifically catalyzes the removal of signal peptides from prolipoproteins.</text>
</comment>
<dbReference type="GO" id="GO:0005886">
    <property type="term" value="C:plasma membrane"/>
    <property type="evidence" value="ECO:0007669"/>
    <property type="project" value="UniProtKB-SubCell"/>
</dbReference>
<dbReference type="FunCoup" id="A0A140L4S0">
    <property type="interactions" value="344"/>
</dbReference>
<evidence type="ECO:0000256" key="5">
    <source>
        <dbReference type="ARBA" id="ARBA00022750"/>
    </source>
</evidence>
<dbReference type="AlphaFoldDB" id="A0A140L4S0"/>
<sequence>MAVWIFAALIFAVDQLTKALVKTHMAPNQSIPVIDNILHLTYVQNTGAAFSLLKGRVFFFVVVSFAVIAVIVYYLIRLPKEKKLFKFTLALVLGGAFGNLVDRLRFGYVVDFIDFRIWPVFNVADSAVVIGVLLLLYLVMFDSEILKSLD</sequence>
<dbReference type="RefSeq" id="WP_066354127.1">
    <property type="nucleotide sequence ID" value="NZ_LOED01000025.1"/>
</dbReference>
<keyword evidence="6 9" id="KW-0378">Hydrolase</keyword>
<evidence type="ECO:0000256" key="1">
    <source>
        <dbReference type="ARBA" id="ARBA00006139"/>
    </source>
</evidence>
<comment type="catalytic activity">
    <reaction evidence="9 10">
        <text>Release of signal peptides from bacterial membrane prolipoproteins. Hydrolyzes -Xaa-Yaa-Zaa-|-(S,diacylglyceryl)Cys-, in which Xaa is hydrophobic (preferably Leu), and Yaa (Ala or Ser) and Zaa (Gly or Ala) have small, neutral side chains.</text>
        <dbReference type="EC" id="3.4.23.36"/>
    </reaction>
</comment>
<accession>A0A140L4S0</accession>
<dbReference type="PANTHER" id="PTHR33695:SF1">
    <property type="entry name" value="LIPOPROTEIN SIGNAL PEPTIDASE"/>
    <property type="match status" value="1"/>
</dbReference>
<comment type="pathway">
    <text evidence="9">Protein modification; lipoprotein biosynthesis (signal peptide cleavage).</text>
</comment>
<feature type="active site" evidence="9">
    <location>
        <position position="125"/>
    </location>
</feature>
<evidence type="ECO:0000256" key="10">
    <source>
        <dbReference type="RuleBase" id="RU000594"/>
    </source>
</evidence>
<evidence type="ECO:0000256" key="9">
    <source>
        <dbReference type="HAMAP-Rule" id="MF_00161"/>
    </source>
</evidence>
<dbReference type="HAMAP" id="MF_00161">
    <property type="entry name" value="LspA"/>
    <property type="match status" value="1"/>
</dbReference>
<protein>
    <recommendedName>
        <fullName evidence="9">Lipoprotein signal peptidase</fullName>
        <ecNumber evidence="9">3.4.23.36</ecNumber>
    </recommendedName>
    <alternativeName>
        <fullName evidence="9">Prolipoprotein signal peptidase</fullName>
    </alternativeName>
    <alternativeName>
        <fullName evidence="9">Signal peptidase II</fullName>
        <shortName evidence="9">SPase II</shortName>
    </alternativeName>
</protein>
<feature type="transmembrane region" description="Helical" evidence="9">
    <location>
        <begin position="121"/>
        <end position="141"/>
    </location>
</feature>
<evidence type="ECO:0000256" key="3">
    <source>
        <dbReference type="ARBA" id="ARBA00022670"/>
    </source>
</evidence>
<gene>
    <name evidence="9 12" type="primary">lspA</name>
    <name evidence="12" type="ORF">AN618_18230</name>
</gene>
<keyword evidence="5 9" id="KW-0064">Aspartyl protease</keyword>
<dbReference type="PANTHER" id="PTHR33695">
    <property type="entry name" value="LIPOPROTEIN SIGNAL PEPTIDASE"/>
    <property type="match status" value="1"/>
</dbReference>
<dbReference type="InParanoid" id="A0A140L4S0"/>